<keyword evidence="3" id="KW-1185">Reference proteome</keyword>
<evidence type="ECO:0000313" key="2">
    <source>
        <dbReference type="EMBL" id="MFK4751446.1"/>
    </source>
</evidence>
<reference evidence="2 3" key="1">
    <citation type="submission" date="2024-03" db="EMBL/GenBank/DDBJ databases">
        <title>High-quality draft genome sequence of Oceanobacter sp. wDCs-4.</title>
        <authorList>
            <person name="Dong C."/>
        </authorList>
    </citation>
    <scope>NUCLEOTIDE SEQUENCE [LARGE SCALE GENOMIC DNA]</scope>
    <source>
        <strain evidence="3">wDCs-4</strain>
    </source>
</reference>
<dbReference type="Gene3D" id="3.40.5.80">
    <property type="match status" value="1"/>
</dbReference>
<evidence type="ECO:0000313" key="3">
    <source>
        <dbReference type="Proteomes" id="UP001620597"/>
    </source>
</evidence>
<comment type="caution">
    <text evidence="2">The sequence shown here is derived from an EMBL/GenBank/DDBJ whole genome shotgun (WGS) entry which is preliminary data.</text>
</comment>
<evidence type="ECO:0000259" key="1">
    <source>
        <dbReference type="Pfam" id="PF17891"/>
    </source>
</evidence>
<dbReference type="Proteomes" id="UP001620597">
    <property type="component" value="Unassembled WGS sequence"/>
</dbReference>
<name>A0ABW8NEY0_9GAMM</name>
<protein>
    <submittedName>
        <fullName evidence="2">HI1506-related protein</fullName>
    </submittedName>
</protein>
<feature type="domain" description="Mu-like prophage FluMu N-terminal" evidence="1">
    <location>
        <begin position="20"/>
        <end position="62"/>
    </location>
</feature>
<dbReference type="RefSeq" id="WP_416204903.1">
    <property type="nucleotide sequence ID" value="NZ_JBBKTX010000003.1"/>
</dbReference>
<dbReference type="Pfam" id="PF17891">
    <property type="entry name" value="FluMu_N"/>
    <property type="match status" value="1"/>
</dbReference>
<gene>
    <name evidence="2" type="ORF">WG929_03385</name>
</gene>
<dbReference type="SUPFAM" id="SSF160059">
    <property type="entry name" value="PriA/YqbF domain"/>
    <property type="match status" value="1"/>
</dbReference>
<organism evidence="2 3">
    <name type="scientific">Oceanobacter antarcticus</name>
    <dbReference type="NCBI Taxonomy" id="3133425"/>
    <lineage>
        <taxon>Bacteria</taxon>
        <taxon>Pseudomonadati</taxon>
        <taxon>Pseudomonadota</taxon>
        <taxon>Gammaproteobacteria</taxon>
        <taxon>Oceanospirillales</taxon>
        <taxon>Oceanospirillaceae</taxon>
        <taxon>Oceanobacter</taxon>
    </lineage>
</organism>
<dbReference type="InterPro" id="IPR041227">
    <property type="entry name" value="FluMu_N"/>
</dbReference>
<dbReference type="EMBL" id="JBBKTX010000003">
    <property type="protein sequence ID" value="MFK4751446.1"/>
    <property type="molecule type" value="Genomic_DNA"/>
</dbReference>
<proteinExistence type="predicted"/>
<sequence length="79" mass="8569">MTTAKPKTDVQALMISTTKQVTSFRRAGMSFTQSPTLVPLDDLDEDQIKALKAEPMLRVDEVTELDDDAKAAIQSGAGE</sequence>
<accession>A0ABW8NEY0</accession>